<feature type="binding site" evidence="1">
    <location>
        <position position="330"/>
    </location>
    <ligand>
        <name>Zn(2+)</name>
        <dbReference type="ChEBI" id="CHEBI:29105"/>
    </ligand>
</feature>
<evidence type="ECO:0000256" key="1">
    <source>
        <dbReference type="PIRSR" id="PIRSR605019-1"/>
    </source>
</evidence>
<dbReference type="GO" id="GO:0006284">
    <property type="term" value="P:base-excision repair"/>
    <property type="evidence" value="ECO:0007669"/>
    <property type="project" value="InterPro"/>
</dbReference>
<evidence type="ECO:0000313" key="2">
    <source>
        <dbReference type="EMBL" id="KAJ3698869.1"/>
    </source>
</evidence>
<keyword evidence="1" id="KW-0862">Zinc</keyword>
<dbReference type="GO" id="GO:0046872">
    <property type="term" value="F:metal ion binding"/>
    <property type="evidence" value="ECO:0007669"/>
    <property type="project" value="UniProtKB-KW"/>
</dbReference>
<dbReference type="Proteomes" id="UP001210211">
    <property type="component" value="Unassembled WGS sequence"/>
</dbReference>
<gene>
    <name evidence="2" type="ORF">LUZ61_002574</name>
</gene>
<dbReference type="InterPro" id="IPR005019">
    <property type="entry name" value="Adenine_glyco"/>
</dbReference>
<feature type="binding site" evidence="1">
    <location>
        <position position="326"/>
    </location>
    <ligand>
        <name>Zn(2+)</name>
        <dbReference type="ChEBI" id="CHEBI:29105"/>
    </ligand>
</feature>
<keyword evidence="3" id="KW-1185">Reference proteome</keyword>
<protein>
    <recommendedName>
        <fullName evidence="4">DNA-3-methyladenine glycosylase I</fullName>
    </recommendedName>
</protein>
<evidence type="ECO:0000313" key="3">
    <source>
        <dbReference type="Proteomes" id="UP001210211"/>
    </source>
</evidence>
<dbReference type="Gene3D" id="1.10.340.30">
    <property type="entry name" value="Hypothetical protein, domain 2"/>
    <property type="match status" value="1"/>
</dbReference>
<sequence>MCNFKSNSGQTASLPPVAQIDGRAVLQPAGNRVPDTSRPVKKSLQKSFSLPSSFNNLSSNETHTIATDQRLVATMPPKPVSSTKAKKTSYQIPVSIDVAGSIAAAQRVQTAIVQAQRKMRIAHYGRTKSMIERKSASVIDSTIYEETGNQDEKRCSFITNYSDPIYVAYHDEEWGVPVHDDKMLFELLVLSGAQVGSDWTAILKKREDFRHAFAGFDAELIAKFTEKQMALISTEHGLDLAKVHGVVDNAKRILEVKRDFGSFDKYLWAFVNYKPLAPNYKFGRKIPVKTSKSESISKDMVRRGFRFVGPTVIHSFMQAAGLTNDHLISCTRHRFCSTNASSSY</sequence>
<dbReference type="SUPFAM" id="SSF48150">
    <property type="entry name" value="DNA-glycosylase"/>
    <property type="match status" value="1"/>
</dbReference>
<feature type="binding site" evidence="1">
    <location>
        <position position="155"/>
    </location>
    <ligand>
        <name>Zn(2+)</name>
        <dbReference type="ChEBI" id="CHEBI:29105"/>
    </ligand>
</feature>
<dbReference type="AlphaFoldDB" id="A0AAD5ZJ62"/>
<evidence type="ECO:0008006" key="4">
    <source>
        <dbReference type="Google" id="ProtNLM"/>
    </source>
</evidence>
<accession>A0AAD5ZJ62</accession>
<organism evidence="2 3">
    <name type="scientific">Rhynchospora tenuis</name>
    <dbReference type="NCBI Taxonomy" id="198213"/>
    <lineage>
        <taxon>Eukaryota</taxon>
        <taxon>Viridiplantae</taxon>
        <taxon>Streptophyta</taxon>
        <taxon>Embryophyta</taxon>
        <taxon>Tracheophyta</taxon>
        <taxon>Spermatophyta</taxon>
        <taxon>Magnoliopsida</taxon>
        <taxon>Liliopsida</taxon>
        <taxon>Poales</taxon>
        <taxon>Cyperaceae</taxon>
        <taxon>Cyperoideae</taxon>
        <taxon>Rhynchosporeae</taxon>
        <taxon>Rhynchospora</taxon>
    </lineage>
</organism>
<proteinExistence type="predicted"/>
<dbReference type="PANTHER" id="PTHR31116">
    <property type="entry name" value="OS04G0501200 PROTEIN"/>
    <property type="match status" value="1"/>
</dbReference>
<dbReference type="InterPro" id="IPR011257">
    <property type="entry name" value="DNA_glycosylase"/>
</dbReference>
<keyword evidence="1" id="KW-0479">Metal-binding</keyword>
<reference evidence="2 3" key="1">
    <citation type="journal article" date="2022" name="Cell">
        <title>Repeat-based holocentromeres influence genome architecture and karyotype evolution.</title>
        <authorList>
            <person name="Hofstatter P.G."/>
            <person name="Thangavel G."/>
            <person name="Lux T."/>
            <person name="Neumann P."/>
            <person name="Vondrak T."/>
            <person name="Novak P."/>
            <person name="Zhang M."/>
            <person name="Costa L."/>
            <person name="Castellani M."/>
            <person name="Scott A."/>
            <person name="Toegelov H."/>
            <person name="Fuchs J."/>
            <person name="Mata-Sucre Y."/>
            <person name="Dias Y."/>
            <person name="Vanzela A.L.L."/>
            <person name="Huettel B."/>
            <person name="Almeida C.C.S."/>
            <person name="Simkova H."/>
            <person name="Souza G."/>
            <person name="Pedrosa-Harand A."/>
            <person name="Macas J."/>
            <person name="Mayer K.F.X."/>
            <person name="Houben A."/>
            <person name="Marques A."/>
        </authorList>
    </citation>
    <scope>NUCLEOTIDE SEQUENCE [LARGE SCALE GENOMIC DNA]</scope>
    <source>
        <strain evidence="2">RhyTen1mFocal</strain>
    </source>
</reference>
<dbReference type="GO" id="GO:0008725">
    <property type="term" value="F:DNA-3-methyladenine glycosylase activity"/>
    <property type="evidence" value="ECO:0007669"/>
    <property type="project" value="InterPro"/>
</dbReference>
<name>A0AAD5ZJ62_9POAL</name>
<feature type="binding site" evidence="1">
    <location>
        <position position="170"/>
    </location>
    <ligand>
        <name>Zn(2+)</name>
        <dbReference type="ChEBI" id="CHEBI:29105"/>
    </ligand>
</feature>
<comment type="caution">
    <text evidence="2">The sequence shown here is derived from an EMBL/GenBank/DDBJ whole genome shotgun (WGS) entry which is preliminary data.</text>
</comment>
<dbReference type="EMBL" id="JAMRDG010000001">
    <property type="protein sequence ID" value="KAJ3698869.1"/>
    <property type="molecule type" value="Genomic_DNA"/>
</dbReference>
<dbReference type="Pfam" id="PF03352">
    <property type="entry name" value="Adenine_glyco"/>
    <property type="match status" value="1"/>
</dbReference>
<dbReference type="PANTHER" id="PTHR31116:SF4">
    <property type="entry name" value="DNA GLYCOSYLASE SUPERFAMILY PROTEIN"/>
    <property type="match status" value="1"/>
</dbReference>